<protein>
    <recommendedName>
        <fullName evidence="3">Jacalin-type lectin domain-containing protein</fullName>
    </recommendedName>
</protein>
<dbReference type="Proteomes" id="UP000250266">
    <property type="component" value="Unassembled WGS sequence"/>
</dbReference>
<name>A0A8E2E2V5_9PEZI</name>
<accession>A0A8E2E2V5</accession>
<dbReference type="AlphaFoldDB" id="A0A8E2E2V5"/>
<reference evidence="1 2" key="1">
    <citation type="journal article" date="2016" name="Nat. Commun.">
        <title>Ectomycorrhizal ecology is imprinted in the genome of the dominant symbiotic fungus Cenococcum geophilum.</title>
        <authorList>
            <consortium name="DOE Joint Genome Institute"/>
            <person name="Peter M."/>
            <person name="Kohler A."/>
            <person name="Ohm R.A."/>
            <person name="Kuo A."/>
            <person name="Krutzmann J."/>
            <person name="Morin E."/>
            <person name="Arend M."/>
            <person name="Barry K.W."/>
            <person name="Binder M."/>
            <person name="Choi C."/>
            <person name="Clum A."/>
            <person name="Copeland A."/>
            <person name="Grisel N."/>
            <person name="Haridas S."/>
            <person name="Kipfer T."/>
            <person name="LaButti K."/>
            <person name="Lindquist E."/>
            <person name="Lipzen A."/>
            <person name="Maire R."/>
            <person name="Meier B."/>
            <person name="Mihaltcheva S."/>
            <person name="Molinier V."/>
            <person name="Murat C."/>
            <person name="Poggeler S."/>
            <person name="Quandt C.A."/>
            <person name="Sperisen C."/>
            <person name="Tritt A."/>
            <person name="Tisserant E."/>
            <person name="Crous P.W."/>
            <person name="Henrissat B."/>
            <person name="Nehls U."/>
            <person name="Egli S."/>
            <person name="Spatafora J.W."/>
            <person name="Grigoriev I.V."/>
            <person name="Martin F.M."/>
        </authorList>
    </citation>
    <scope>NUCLEOTIDE SEQUENCE [LARGE SCALE GENOMIC DNA]</scope>
    <source>
        <strain evidence="1 2">CBS 459.81</strain>
    </source>
</reference>
<organism evidence="1 2">
    <name type="scientific">Lepidopterella palustris CBS 459.81</name>
    <dbReference type="NCBI Taxonomy" id="1314670"/>
    <lineage>
        <taxon>Eukaryota</taxon>
        <taxon>Fungi</taxon>
        <taxon>Dikarya</taxon>
        <taxon>Ascomycota</taxon>
        <taxon>Pezizomycotina</taxon>
        <taxon>Dothideomycetes</taxon>
        <taxon>Pleosporomycetidae</taxon>
        <taxon>Mytilinidiales</taxon>
        <taxon>Argynnaceae</taxon>
        <taxon>Lepidopterella</taxon>
    </lineage>
</organism>
<evidence type="ECO:0000313" key="1">
    <source>
        <dbReference type="EMBL" id="OCK76223.1"/>
    </source>
</evidence>
<dbReference type="EMBL" id="KV745231">
    <property type="protein sequence ID" value="OCK76223.1"/>
    <property type="molecule type" value="Genomic_DNA"/>
</dbReference>
<evidence type="ECO:0008006" key="3">
    <source>
        <dbReference type="Google" id="ProtNLM"/>
    </source>
</evidence>
<dbReference type="OrthoDB" id="3231004at2759"/>
<keyword evidence="2" id="KW-1185">Reference proteome</keyword>
<evidence type="ECO:0000313" key="2">
    <source>
        <dbReference type="Proteomes" id="UP000250266"/>
    </source>
</evidence>
<proteinExistence type="predicted"/>
<sequence>MSTLTVPYNPAMRLGHGFNSYTQQLCINDAVKKPGAVPAGEGDLVPKDDISPISQVVTWTTKYVEKISDVTDALNVSGSLEIKLSAINGSGSAKASFIDTNKFLDSDLNFLIQVKVTNSKLVADDVTEFDLIKGVGAAEIPSIYGDSYISGFIEGGEFNALISIKLKDKSKARDIQAGVNLSGNLPGGLGSASGEADVAIKNTMKEVTGETTISVSWSGGGEVKPDSVTEWNMDTLKQAAIAFPDKVALTPQRIYAIVTKYTSLKSFNEKAHAEGSPLKGSALDYDNAGVYTSTLLDAYLYYKSMWKTLQVTASDLEDDLVTLEFTKCHEDKLKVYGDQLKADYDLLLTTYNTDLEAYNKATDKTDRKKPVKPNRPNACQRYQPDIFGLDKAKNDCRLEMIKIVQEVDLITYSPIVAVDPDRKPQFLSPAIFRMLLPISSRKTPGSTTNVPGTTPPTVPPVTVTGSVVSNELYKGYVPSPLLFNQMLTKYAGGLTGILFDSFWAGQIDLGNDDLKFFCALDSEVRPIPSMWTPTEVHYQQDGLGYIYGIGFKYNNGSVKRWGPHPENPWQILPIPAGQKIKAIEVPSQDQYHRVPVPNGFKIQVLQEEPHEYKWLQSNDYPEASNSNKNNTLWSTTYGKFSPWGYSLIGFWGQYGQAINRLGFIWGRD</sequence>
<gene>
    <name evidence="1" type="ORF">K432DRAFT_428871</name>
</gene>